<reference evidence="3" key="1">
    <citation type="journal article" date="2017" name="Sci. Rep.">
        <title>Determination of the Genome and Primary Transcriptome of Syngas Fermenting Eubacterium limosum ATCC 8486.</title>
        <authorList>
            <person name="Song Y."/>
            <person name="Shin J."/>
            <person name="Jeong Y."/>
            <person name="Jin S."/>
            <person name="Lee J.K."/>
            <person name="Kim D.R."/>
            <person name="Kim S.C."/>
            <person name="Cho S."/>
            <person name="Cho B.K."/>
        </authorList>
    </citation>
    <scope>NUCLEOTIDE SEQUENCE [LARGE SCALE GENOMIC DNA]</scope>
    <source>
        <strain evidence="3">ATCC 8486</strain>
    </source>
</reference>
<dbReference type="KEGG" id="elim:B2M23_05390"/>
<dbReference type="EMBL" id="CP019962">
    <property type="protein sequence ID" value="ARD65009.1"/>
    <property type="molecule type" value="Genomic_DNA"/>
</dbReference>
<keyword evidence="1" id="KW-1133">Transmembrane helix</keyword>
<feature type="transmembrane region" description="Helical" evidence="1">
    <location>
        <begin position="34"/>
        <end position="56"/>
    </location>
</feature>
<name>A0AAC9W2I5_EUBLI</name>
<organism evidence="2 3">
    <name type="scientific">Eubacterium limosum</name>
    <dbReference type="NCBI Taxonomy" id="1736"/>
    <lineage>
        <taxon>Bacteria</taxon>
        <taxon>Bacillati</taxon>
        <taxon>Bacillota</taxon>
        <taxon>Clostridia</taxon>
        <taxon>Eubacteriales</taxon>
        <taxon>Eubacteriaceae</taxon>
        <taxon>Eubacterium</taxon>
    </lineage>
</organism>
<gene>
    <name evidence="2" type="ORF">B2M23_05390</name>
</gene>
<keyword evidence="1" id="KW-0812">Transmembrane</keyword>
<dbReference type="Proteomes" id="UP000192391">
    <property type="component" value="Chromosome"/>
</dbReference>
<protein>
    <submittedName>
        <fullName evidence="2">Uncharacterized protein</fullName>
    </submittedName>
</protein>
<proteinExistence type="predicted"/>
<evidence type="ECO:0000256" key="1">
    <source>
        <dbReference type="SAM" id="Phobius"/>
    </source>
</evidence>
<keyword evidence="1" id="KW-0472">Membrane</keyword>
<evidence type="ECO:0000313" key="2">
    <source>
        <dbReference type="EMBL" id="ARD65009.1"/>
    </source>
</evidence>
<dbReference type="AlphaFoldDB" id="A0AAC9W2I5"/>
<accession>A0AAC9W2I5</accession>
<evidence type="ECO:0000313" key="3">
    <source>
        <dbReference type="Proteomes" id="UP000192391"/>
    </source>
</evidence>
<sequence length="96" mass="11307">MPDGDIGEAVVKKYFKQEDWEKNYILSTAEIKRIAYYTGLNFMQVLNLPFGAYLVYRKESWIDALNKTEDGRELLKNLWRLSQTKADLTAVRQKTR</sequence>